<accession>A0A1Q2C3Y0</accession>
<keyword evidence="4" id="KW-1185">Reference proteome</keyword>
<protein>
    <submittedName>
        <fullName evidence="1">Uncharacterized protein</fullName>
    </submittedName>
</protein>
<evidence type="ECO:0000313" key="1">
    <source>
        <dbReference type="EMBL" id="AQP38443.1"/>
    </source>
</evidence>
<proteinExistence type="predicted"/>
<dbReference type="EMBL" id="CP012098">
    <property type="protein sequence ID" value="AQP38443.1"/>
    <property type="molecule type" value="Genomic_DNA"/>
</dbReference>
<dbReference type="Proteomes" id="UP000188159">
    <property type="component" value="Chromosome"/>
</dbReference>
<reference evidence="2" key="3">
    <citation type="submission" date="2020-02" db="EMBL/GenBank/DDBJ databases">
        <authorList>
            <person name="Littmann E."/>
            <person name="Sorbara M."/>
        </authorList>
    </citation>
    <scope>NUCLEOTIDE SEQUENCE</scope>
    <source>
        <strain evidence="2">MSK.14.57</strain>
    </source>
</reference>
<dbReference type="RefSeq" id="WP_077325352.1">
    <property type="nucleotide sequence ID" value="NZ_CP012098.1"/>
</dbReference>
<sequence>MENLLFKLTEYQYEILTAILECPGQNPGDFFFDFPSIDGYVEMFLNANLVSINESDEVSITELGRAHLAEFELQRKIEKEREAKYQQQIDAITSIAETAKQNALSAEADSKLSKTISILSLIVATASVMVDIFLK</sequence>
<gene>
    <name evidence="1" type="ORF">DO83_01600</name>
    <name evidence="2" type="ORF">G5A72_12420</name>
</gene>
<evidence type="ECO:0000313" key="3">
    <source>
        <dbReference type="Proteomes" id="UP000188159"/>
    </source>
</evidence>
<reference evidence="2 4" key="2">
    <citation type="journal article" date="2020" name="Cell Host Microbe">
        <title>Functional and Genomic Variation between Human-Derived Isolates of Lachnospiraceae Reveals Inter- and Intra-Species Diversity.</title>
        <authorList>
            <person name="Sorbara M.T."/>
            <person name="Littmann E.R."/>
            <person name="Fontana E."/>
            <person name="Moody T.U."/>
            <person name="Kohout C.E."/>
            <person name="Gjonbalaj M."/>
            <person name="Eaton V."/>
            <person name="Seok R."/>
            <person name="Leiner I.M."/>
            <person name="Pamer E.G."/>
        </authorList>
    </citation>
    <scope>NUCLEOTIDE SEQUENCE [LARGE SCALE GENOMIC DNA]</scope>
    <source>
        <strain evidence="2 4">MSK.14.57</strain>
    </source>
</reference>
<dbReference type="AlphaFoldDB" id="A0A1Q2C3Y0"/>
<evidence type="ECO:0000313" key="4">
    <source>
        <dbReference type="Proteomes" id="UP001644750"/>
    </source>
</evidence>
<dbReference type="Proteomes" id="UP001644750">
    <property type="component" value="Unassembled WGS sequence"/>
</dbReference>
<name>A0A1Q2C3Y0_ANAHA</name>
<reference evidence="1 3" key="1">
    <citation type="journal article" date="2016" name="Sci. Rep.">
        <title>Accelerated dysbiosis of gut microbiota during aggravation of DSS-induced colitis by a butyrate-producing bacterium.</title>
        <authorList>
            <person name="Zhang Q."/>
            <person name="Wu Y."/>
            <person name="Wang J."/>
            <person name="Wu G."/>
            <person name="Long W."/>
            <person name="Xue Z."/>
            <person name="Wang L."/>
            <person name="Zhang X."/>
            <person name="Pang X."/>
            <person name="Zhao Y."/>
            <person name="Zhao L."/>
            <person name="Zhang C."/>
        </authorList>
    </citation>
    <scope>NUCLEOTIDE SEQUENCE [LARGE SCALE GENOMIC DNA]</scope>
    <source>
        <strain evidence="1 3">BPB5</strain>
    </source>
</reference>
<dbReference type="EMBL" id="JAAITB010000029">
    <property type="protein sequence ID" value="NSJ80371.1"/>
    <property type="molecule type" value="Genomic_DNA"/>
</dbReference>
<evidence type="ECO:0000313" key="2">
    <source>
        <dbReference type="EMBL" id="NSJ80371.1"/>
    </source>
</evidence>
<organism evidence="1 3">
    <name type="scientific">Anaerostipes hadrus</name>
    <dbReference type="NCBI Taxonomy" id="649756"/>
    <lineage>
        <taxon>Bacteria</taxon>
        <taxon>Bacillati</taxon>
        <taxon>Bacillota</taxon>
        <taxon>Clostridia</taxon>
        <taxon>Lachnospirales</taxon>
        <taxon>Lachnospiraceae</taxon>
        <taxon>Anaerostipes</taxon>
    </lineage>
</organism>